<dbReference type="Proteomes" id="UP001206925">
    <property type="component" value="Unassembled WGS sequence"/>
</dbReference>
<keyword evidence="2" id="KW-1185">Reference proteome</keyword>
<protein>
    <submittedName>
        <fullName evidence="1">Uncharacterized protein</fullName>
    </submittedName>
</protein>
<proteinExistence type="predicted"/>
<dbReference type="AlphaFoldDB" id="A0AAD5D1W8"/>
<evidence type="ECO:0000313" key="1">
    <source>
        <dbReference type="EMBL" id="KAI7752603.1"/>
    </source>
</evidence>
<gene>
    <name evidence="1" type="ORF">M8C21_021822</name>
</gene>
<organism evidence="1 2">
    <name type="scientific">Ambrosia artemisiifolia</name>
    <name type="common">Common ragweed</name>
    <dbReference type="NCBI Taxonomy" id="4212"/>
    <lineage>
        <taxon>Eukaryota</taxon>
        <taxon>Viridiplantae</taxon>
        <taxon>Streptophyta</taxon>
        <taxon>Embryophyta</taxon>
        <taxon>Tracheophyta</taxon>
        <taxon>Spermatophyta</taxon>
        <taxon>Magnoliopsida</taxon>
        <taxon>eudicotyledons</taxon>
        <taxon>Gunneridae</taxon>
        <taxon>Pentapetalae</taxon>
        <taxon>asterids</taxon>
        <taxon>campanulids</taxon>
        <taxon>Asterales</taxon>
        <taxon>Asteraceae</taxon>
        <taxon>Asteroideae</taxon>
        <taxon>Heliantheae alliance</taxon>
        <taxon>Heliantheae</taxon>
        <taxon>Ambrosia</taxon>
    </lineage>
</organism>
<reference evidence="1" key="1">
    <citation type="submission" date="2022-06" db="EMBL/GenBank/DDBJ databases">
        <title>Uncovering the hologenomic basis of an extraordinary plant invasion.</title>
        <authorList>
            <person name="Bieker V.C."/>
            <person name="Martin M.D."/>
            <person name="Gilbert T."/>
            <person name="Hodgins K."/>
            <person name="Battlay P."/>
            <person name="Petersen B."/>
            <person name="Wilson J."/>
        </authorList>
    </citation>
    <scope>NUCLEOTIDE SEQUENCE</scope>
    <source>
        <strain evidence="1">AA19_3_7</strain>
        <tissue evidence="1">Leaf</tissue>
    </source>
</reference>
<accession>A0AAD5D1W8</accession>
<comment type="caution">
    <text evidence="1">The sequence shown here is derived from an EMBL/GenBank/DDBJ whole genome shotgun (WGS) entry which is preliminary data.</text>
</comment>
<evidence type="ECO:0000313" key="2">
    <source>
        <dbReference type="Proteomes" id="UP001206925"/>
    </source>
</evidence>
<name>A0AAD5D1W8_AMBAR</name>
<dbReference type="EMBL" id="JAMZMK010005654">
    <property type="protein sequence ID" value="KAI7752603.1"/>
    <property type="molecule type" value="Genomic_DNA"/>
</dbReference>
<sequence length="109" mass="12723">MFSCGSILAHQEECNSGYKKKQVSVIRKDGLLSKKKGLQLPPRFVASVGEKSGRSLKREILSFETFRRLLYPLLKKLDFKLKHEDCHWAAYYVEVTKHRMSWTESHISH</sequence>